<name>A0ABD5NRG8_9EURY</name>
<comment type="caution">
    <text evidence="1">The sequence shown here is derived from an EMBL/GenBank/DDBJ whole genome shotgun (WGS) entry which is preliminary data.</text>
</comment>
<keyword evidence="2" id="KW-1185">Reference proteome</keyword>
<dbReference type="EMBL" id="JBHSAQ010000013">
    <property type="protein sequence ID" value="MFC3959623.1"/>
    <property type="molecule type" value="Genomic_DNA"/>
</dbReference>
<sequence>MRDEFRIAIVTGADAPTLTDDGRRLLRSLRERGHRVDGVQWDDETVSWERYDVAVLRSCWKYYVDPERFREWLDGLEEVDVTVRNPPAAVRWNLHKSYLEALAGAGVSVVPTEFVAPPRDRRLAGILEHRGWDAAVVKPVVGTSGAGAWKTTRETAPEDQDRFERPFAAARRSGTAAGSNDGARLSRRGALVQEFVPEVADGEHSIVFFGGEYSHAWRGLRTPESFGLSPTFDESDPYEPTDATISWARTVLLTATELLDVDPAVLPYARVDFLRRDADRLLMELELIEPYLNLPDGAANRLARTIDASVRTDR</sequence>
<proteinExistence type="predicted"/>
<protein>
    <submittedName>
        <fullName evidence="1">RimK family alpha-L-glutamate ligase</fullName>
    </submittedName>
</protein>
<gene>
    <name evidence="1" type="ORF">ACFOUR_14765</name>
</gene>
<dbReference type="PANTHER" id="PTHR39217:SF1">
    <property type="entry name" value="GLUTATHIONE SYNTHETASE"/>
    <property type="match status" value="1"/>
</dbReference>
<dbReference type="AlphaFoldDB" id="A0ABD5NRG8"/>
<accession>A0ABD5NRG8</accession>
<dbReference type="RefSeq" id="WP_256533136.1">
    <property type="nucleotide sequence ID" value="NZ_CP101824.1"/>
</dbReference>
<evidence type="ECO:0000313" key="1">
    <source>
        <dbReference type="EMBL" id="MFC3959623.1"/>
    </source>
</evidence>
<dbReference type="InterPro" id="IPR053191">
    <property type="entry name" value="DcsG_Biosynth_Enzyme"/>
</dbReference>
<dbReference type="GO" id="GO:0016874">
    <property type="term" value="F:ligase activity"/>
    <property type="evidence" value="ECO:0007669"/>
    <property type="project" value="UniProtKB-KW"/>
</dbReference>
<organism evidence="1 2">
    <name type="scientific">Halovivax cerinus</name>
    <dbReference type="NCBI Taxonomy" id="1487865"/>
    <lineage>
        <taxon>Archaea</taxon>
        <taxon>Methanobacteriati</taxon>
        <taxon>Methanobacteriota</taxon>
        <taxon>Stenosarchaea group</taxon>
        <taxon>Halobacteria</taxon>
        <taxon>Halobacteriales</taxon>
        <taxon>Natrialbaceae</taxon>
        <taxon>Halovivax</taxon>
    </lineage>
</organism>
<reference evidence="1 2" key="1">
    <citation type="journal article" date="2019" name="Int. J. Syst. Evol. Microbiol.">
        <title>The Global Catalogue of Microorganisms (GCM) 10K type strain sequencing project: providing services to taxonomists for standard genome sequencing and annotation.</title>
        <authorList>
            <consortium name="The Broad Institute Genomics Platform"/>
            <consortium name="The Broad Institute Genome Sequencing Center for Infectious Disease"/>
            <person name="Wu L."/>
            <person name="Ma J."/>
        </authorList>
    </citation>
    <scope>NUCLEOTIDE SEQUENCE [LARGE SCALE GENOMIC DNA]</scope>
    <source>
        <strain evidence="1 2">IBRC-M 10256</strain>
    </source>
</reference>
<dbReference type="Proteomes" id="UP001595846">
    <property type="component" value="Unassembled WGS sequence"/>
</dbReference>
<keyword evidence="1" id="KW-0436">Ligase</keyword>
<evidence type="ECO:0000313" key="2">
    <source>
        <dbReference type="Proteomes" id="UP001595846"/>
    </source>
</evidence>
<dbReference type="GeneID" id="73902248"/>
<dbReference type="PANTHER" id="PTHR39217">
    <property type="match status" value="1"/>
</dbReference>
<dbReference type="SUPFAM" id="SSF56059">
    <property type="entry name" value="Glutathione synthetase ATP-binding domain-like"/>
    <property type="match status" value="1"/>
</dbReference>